<dbReference type="Gene3D" id="2.30.30.40">
    <property type="entry name" value="SH3 Domains"/>
    <property type="match status" value="1"/>
</dbReference>
<evidence type="ECO:0000256" key="10">
    <source>
        <dbReference type="ARBA" id="ARBA00023012"/>
    </source>
</evidence>
<keyword evidence="4" id="KW-0145">Chemotaxis</keyword>
<evidence type="ECO:0000259" key="16">
    <source>
        <dbReference type="PROSITE" id="PS50894"/>
    </source>
</evidence>
<dbReference type="Proteomes" id="UP000663929">
    <property type="component" value="Chromosome"/>
</dbReference>
<dbReference type="InterPro" id="IPR008207">
    <property type="entry name" value="Sig_transdc_His_kin_Hpt_dom"/>
</dbReference>
<dbReference type="InterPro" id="IPR036097">
    <property type="entry name" value="HisK_dim/P_sf"/>
</dbReference>
<feature type="domain" description="CheW-like" evidence="15">
    <location>
        <begin position="508"/>
        <end position="639"/>
    </location>
</feature>
<evidence type="ECO:0000256" key="9">
    <source>
        <dbReference type="ARBA" id="ARBA00022840"/>
    </source>
</evidence>
<dbReference type="GO" id="GO:0005737">
    <property type="term" value="C:cytoplasm"/>
    <property type="evidence" value="ECO:0007669"/>
    <property type="project" value="InterPro"/>
</dbReference>
<keyword evidence="6" id="KW-0808">Transferase</keyword>
<dbReference type="Gene3D" id="1.20.120.160">
    <property type="entry name" value="HPT domain"/>
    <property type="match status" value="1"/>
</dbReference>
<reference evidence="17" key="1">
    <citation type="submission" date="2021-03" db="EMBL/GenBank/DDBJ databases">
        <title>Acanthopleuribacteraceae sp. M133.</title>
        <authorList>
            <person name="Wang G."/>
        </authorList>
    </citation>
    <scope>NUCLEOTIDE SEQUENCE</scope>
    <source>
        <strain evidence="17">M133</strain>
    </source>
</reference>
<dbReference type="PROSITE" id="PS50109">
    <property type="entry name" value="HIS_KIN"/>
    <property type="match status" value="1"/>
</dbReference>
<dbReference type="FunFam" id="3.30.565.10:FF:000016">
    <property type="entry name" value="Chemotaxis protein CheA, putative"/>
    <property type="match status" value="1"/>
</dbReference>
<evidence type="ECO:0000256" key="8">
    <source>
        <dbReference type="ARBA" id="ARBA00022777"/>
    </source>
</evidence>
<dbReference type="Gene3D" id="1.10.287.560">
    <property type="entry name" value="Histidine kinase CheA-like, homodimeric domain"/>
    <property type="match status" value="1"/>
</dbReference>
<dbReference type="SMART" id="SM00387">
    <property type="entry name" value="HATPase_c"/>
    <property type="match status" value="1"/>
</dbReference>
<dbReference type="PRINTS" id="PR00344">
    <property type="entry name" value="BCTRLSENSOR"/>
</dbReference>
<dbReference type="InterPro" id="IPR002545">
    <property type="entry name" value="CheW-lke_dom"/>
</dbReference>
<dbReference type="GO" id="GO:0005524">
    <property type="term" value="F:ATP binding"/>
    <property type="evidence" value="ECO:0007669"/>
    <property type="project" value="UniProtKB-KW"/>
</dbReference>
<dbReference type="EMBL" id="CP071793">
    <property type="protein sequence ID" value="QTD51574.1"/>
    <property type="molecule type" value="Genomic_DNA"/>
</dbReference>
<dbReference type="InterPro" id="IPR037257">
    <property type="entry name" value="T2SS_E_N_sf"/>
</dbReference>
<name>A0A8A4TQW0_SULCO</name>
<keyword evidence="7" id="KW-0547">Nucleotide-binding</keyword>
<dbReference type="PROSITE" id="PS50851">
    <property type="entry name" value="CHEW"/>
    <property type="match status" value="1"/>
</dbReference>
<dbReference type="InterPro" id="IPR005467">
    <property type="entry name" value="His_kinase_dom"/>
</dbReference>
<keyword evidence="5 12" id="KW-0597">Phosphoprotein</keyword>
<keyword evidence="8" id="KW-0418">Kinase</keyword>
<evidence type="ECO:0000256" key="5">
    <source>
        <dbReference type="ARBA" id="ARBA00022553"/>
    </source>
</evidence>
<dbReference type="InterPro" id="IPR037006">
    <property type="entry name" value="CheA-like_homodim_sf"/>
</dbReference>
<dbReference type="CDD" id="cd00088">
    <property type="entry name" value="HPT"/>
    <property type="match status" value="1"/>
</dbReference>
<dbReference type="InterPro" id="IPR036890">
    <property type="entry name" value="HATPase_C_sf"/>
</dbReference>
<keyword evidence="9" id="KW-0067">ATP-binding</keyword>
<evidence type="ECO:0000256" key="4">
    <source>
        <dbReference type="ARBA" id="ARBA00022500"/>
    </source>
</evidence>
<evidence type="ECO:0000256" key="3">
    <source>
        <dbReference type="ARBA" id="ARBA00021495"/>
    </source>
</evidence>
<keyword evidence="18" id="KW-1185">Reference proteome</keyword>
<dbReference type="SUPFAM" id="SSF47226">
    <property type="entry name" value="Histidine-containing phosphotransfer domain, HPT domain"/>
    <property type="match status" value="1"/>
</dbReference>
<comment type="catalytic activity">
    <reaction evidence="1">
        <text>ATP + protein L-histidine = ADP + protein N-phospho-L-histidine.</text>
        <dbReference type="EC" id="2.7.13.3"/>
    </reaction>
</comment>
<dbReference type="Pfam" id="PF02895">
    <property type="entry name" value="H-kinase_dim"/>
    <property type="match status" value="1"/>
</dbReference>
<dbReference type="SUPFAM" id="SSF50341">
    <property type="entry name" value="CheW-like"/>
    <property type="match status" value="1"/>
</dbReference>
<evidence type="ECO:0000259" key="14">
    <source>
        <dbReference type="PROSITE" id="PS50109"/>
    </source>
</evidence>
<evidence type="ECO:0000256" key="2">
    <source>
        <dbReference type="ARBA" id="ARBA00012438"/>
    </source>
</evidence>
<dbReference type="PANTHER" id="PTHR43395">
    <property type="entry name" value="SENSOR HISTIDINE KINASE CHEA"/>
    <property type="match status" value="1"/>
</dbReference>
<dbReference type="Pfam" id="PF02518">
    <property type="entry name" value="HATPase_c"/>
    <property type="match status" value="1"/>
</dbReference>
<proteinExistence type="predicted"/>
<dbReference type="InterPro" id="IPR003594">
    <property type="entry name" value="HATPase_dom"/>
</dbReference>
<dbReference type="SMART" id="SM01231">
    <property type="entry name" value="H-kinase_dim"/>
    <property type="match status" value="1"/>
</dbReference>
<feature type="compositionally biased region" description="Polar residues" evidence="13">
    <location>
        <begin position="134"/>
        <end position="152"/>
    </location>
</feature>
<protein>
    <recommendedName>
        <fullName evidence="3">Chemotaxis protein CheA</fullName>
        <ecNumber evidence="2">2.7.13.3</ecNumber>
    </recommendedName>
</protein>
<dbReference type="RefSeq" id="WP_237381702.1">
    <property type="nucleotide sequence ID" value="NZ_CP071793.1"/>
</dbReference>
<dbReference type="SUPFAM" id="SSF47384">
    <property type="entry name" value="Homodimeric domain of signal transducing histidine kinase"/>
    <property type="match status" value="1"/>
</dbReference>
<dbReference type="Pfam" id="PF01584">
    <property type="entry name" value="CheW"/>
    <property type="match status" value="1"/>
</dbReference>
<comment type="function">
    <text evidence="11">Involved in the transmission of sensory signals from the chemoreceptors to the flagellar motors. CheA is autophosphorylated; it can transfer its phosphate group to either CheB or CheY.</text>
</comment>
<dbReference type="GO" id="GO:0000155">
    <property type="term" value="F:phosphorelay sensor kinase activity"/>
    <property type="evidence" value="ECO:0007669"/>
    <property type="project" value="InterPro"/>
</dbReference>
<dbReference type="PROSITE" id="PS50894">
    <property type="entry name" value="HPT"/>
    <property type="match status" value="1"/>
</dbReference>
<dbReference type="Gene3D" id="3.30.565.10">
    <property type="entry name" value="Histidine kinase-like ATPase, C-terminal domain"/>
    <property type="match status" value="1"/>
</dbReference>
<feature type="domain" description="Histidine kinase" evidence="14">
    <location>
        <begin position="305"/>
        <end position="506"/>
    </location>
</feature>
<feature type="domain" description="HPt" evidence="16">
    <location>
        <begin position="1"/>
        <end position="109"/>
    </location>
</feature>
<dbReference type="EC" id="2.7.13.3" evidence="2"/>
<dbReference type="SUPFAM" id="SSF55874">
    <property type="entry name" value="ATPase domain of HSP90 chaperone/DNA topoisomerase II/histidine kinase"/>
    <property type="match status" value="1"/>
</dbReference>
<dbReference type="InterPro" id="IPR036641">
    <property type="entry name" value="HPT_dom_sf"/>
</dbReference>
<dbReference type="InterPro" id="IPR004105">
    <property type="entry name" value="CheA-like_dim"/>
</dbReference>
<evidence type="ECO:0000256" key="12">
    <source>
        <dbReference type="PROSITE-ProRule" id="PRU00110"/>
    </source>
</evidence>
<evidence type="ECO:0000313" key="18">
    <source>
        <dbReference type="Proteomes" id="UP000663929"/>
    </source>
</evidence>
<evidence type="ECO:0000256" key="1">
    <source>
        <dbReference type="ARBA" id="ARBA00000085"/>
    </source>
</evidence>
<dbReference type="GO" id="GO:0006935">
    <property type="term" value="P:chemotaxis"/>
    <property type="evidence" value="ECO:0007669"/>
    <property type="project" value="UniProtKB-KW"/>
</dbReference>
<evidence type="ECO:0000256" key="7">
    <source>
        <dbReference type="ARBA" id="ARBA00022741"/>
    </source>
</evidence>
<dbReference type="InterPro" id="IPR051315">
    <property type="entry name" value="Bact_Chemotaxis_CheA"/>
</dbReference>
<dbReference type="AlphaFoldDB" id="A0A8A4TQW0"/>
<dbReference type="SMART" id="SM00073">
    <property type="entry name" value="HPT"/>
    <property type="match status" value="1"/>
</dbReference>
<gene>
    <name evidence="17" type="ORF">J3U87_03815</name>
</gene>
<organism evidence="17 18">
    <name type="scientific">Sulfidibacter corallicola</name>
    <dbReference type="NCBI Taxonomy" id="2818388"/>
    <lineage>
        <taxon>Bacteria</taxon>
        <taxon>Pseudomonadati</taxon>
        <taxon>Acidobacteriota</taxon>
        <taxon>Holophagae</taxon>
        <taxon>Acanthopleuribacterales</taxon>
        <taxon>Acanthopleuribacteraceae</taxon>
        <taxon>Sulfidibacter</taxon>
    </lineage>
</organism>
<evidence type="ECO:0000259" key="15">
    <source>
        <dbReference type="PROSITE" id="PS50851"/>
    </source>
</evidence>
<feature type="region of interest" description="Disordered" evidence="13">
    <location>
        <begin position="133"/>
        <end position="193"/>
    </location>
</feature>
<evidence type="ECO:0000256" key="6">
    <source>
        <dbReference type="ARBA" id="ARBA00022679"/>
    </source>
</evidence>
<dbReference type="KEGG" id="scor:J3U87_03815"/>
<accession>A0A8A4TQW0</accession>
<sequence length="639" mass="70324">MNDTEILTEFLAESADILSDLNTQLLDFGDLLDSGSHHESINTIHGLFRGFHSLKGSAVYLHFEQMAAMTHEAEYLLDLLRKGKLETQDSHIGILLETVHALEILMEDIQTKGEESSNRNDHEALLLKLRHSHSAPQPQSGLNGTASHSWNAPDNPVPCRDVNQRGFSSTEGVPLQDPPVQRPKSRNREPSKLGSILVEQGKIAPEDLEAALEQQYRPLGKTLIDMGAISQEDLQAGLEQQAKPSPTTKNVVASQPHQVKVRVSLEKIGQLGNLVGELAIAENAMVNHPLMAKRTNEPLRNSAVRLSNLIRDLHAATSQLRSIPIETAFEKIKTIARETARKLDKKIAIHMEGKDIELDRIILEKLHTPLVHLVRNSLDHGIETPRQRIAAGKNEIGTLLCAARLEGNEAVIQIRDDGAGMDPEKILAKARQKGILPDPPPQSREEKLNLIFEPGFSTRDDVTDISGRGVGMDVVRQEIQALDGKIEISSAQGVFSEFSIRIPLSLSVIEGMLTALGDHQMIVPLTAVREILTTPSTHRDIDGSLYLHRRGSLVPILDIRNLFHFQEEVTGKGVYIIIETERGTAAIHIDKILGLQNTVIRKPCTYLGTLHGITGFSIQSDGAIAMVLNPTELVDSCLS</sequence>
<evidence type="ECO:0000256" key="11">
    <source>
        <dbReference type="ARBA" id="ARBA00035100"/>
    </source>
</evidence>
<evidence type="ECO:0000313" key="17">
    <source>
        <dbReference type="EMBL" id="QTD51574.1"/>
    </source>
</evidence>
<dbReference type="InterPro" id="IPR004358">
    <property type="entry name" value="Sig_transdc_His_kin-like_C"/>
</dbReference>
<dbReference type="InterPro" id="IPR036061">
    <property type="entry name" value="CheW-like_dom_sf"/>
</dbReference>
<dbReference type="SUPFAM" id="SSF160246">
    <property type="entry name" value="EspE N-terminal domain-like"/>
    <property type="match status" value="1"/>
</dbReference>
<dbReference type="Pfam" id="PF01627">
    <property type="entry name" value="Hpt"/>
    <property type="match status" value="1"/>
</dbReference>
<dbReference type="SMART" id="SM00260">
    <property type="entry name" value="CheW"/>
    <property type="match status" value="1"/>
</dbReference>
<feature type="modified residue" description="Phosphohistidine" evidence="12">
    <location>
        <position position="52"/>
    </location>
</feature>
<keyword evidence="10" id="KW-0902">Two-component regulatory system</keyword>
<evidence type="ECO:0000256" key="13">
    <source>
        <dbReference type="SAM" id="MobiDB-lite"/>
    </source>
</evidence>
<dbReference type="PANTHER" id="PTHR43395:SF10">
    <property type="entry name" value="CHEMOTAXIS PROTEIN CHEA"/>
    <property type="match status" value="1"/>
</dbReference>